<feature type="transmembrane region" description="Helical" evidence="14">
    <location>
        <begin position="428"/>
        <end position="450"/>
    </location>
</feature>
<dbReference type="PROSITE" id="PS01187">
    <property type="entry name" value="EGF_CA"/>
    <property type="match status" value="8"/>
</dbReference>
<feature type="domain" description="EGF-like" evidence="15">
    <location>
        <begin position="3034"/>
        <end position="3073"/>
    </location>
</feature>
<feature type="domain" description="EGF-like" evidence="15">
    <location>
        <begin position="3400"/>
        <end position="3439"/>
    </location>
</feature>
<keyword evidence="6" id="KW-0677">Repeat</keyword>
<protein>
    <recommendedName>
        <fullName evidence="18">Deleted in malignant brain tumors 1 protein</fullName>
    </recommendedName>
</protein>
<dbReference type="GO" id="GO:0016020">
    <property type="term" value="C:membrane"/>
    <property type="evidence" value="ECO:0007669"/>
    <property type="project" value="UniProtKB-SubCell"/>
</dbReference>
<dbReference type="SUPFAM" id="SSF57196">
    <property type="entry name" value="EGF/Laminin"/>
    <property type="match status" value="6"/>
</dbReference>
<dbReference type="PROSITE" id="PS50026">
    <property type="entry name" value="EGF_3"/>
    <property type="match status" value="14"/>
</dbReference>
<feature type="domain" description="SRCR" evidence="16">
    <location>
        <begin position="2651"/>
        <end position="2753"/>
    </location>
</feature>
<dbReference type="SUPFAM" id="SSF57184">
    <property type="entry name" value="Growth factor receptor domain"/>
    <property type="match status" value="10"/>
</dbReference>
<dbReference type="InterPro" id="IPR036116">
    <property type="entry name" value="FN3_sf"/>
</dbReference>
<feature type="domain" description="SRCR" evidence="16">
    <location>
        <begin position="2205"/>
        <end position="2307"/>
    </location>
</feature>
<feature type="domain" description="SRCR" evidence="16">
    <location>
        <begin position="1847"/>
        <end position="1950"/>
    </location>
</feature>
<feature type="domain" description="EGF-like" evidence="15">
    <location>
        <begin position="2951"/>
        <end position="2992"/>
    </location>
</feature>
<dbReference type="Pfam" id="PF00530">
    <property type="entry name" value="SRCR"/>
    <property type="match status" value="22"/>
</dbReference>
<evidence type="ECO:0000256" key="10">
    <source>
        <dbReference type="ARBA" id="ARBA00023170"/>
    </source>
</evidence>
<evidence type="ECO:0000256" key="4">
    <source>
        <dbReference type="ARBA" id="ARBA00022692"/>
    </source>
</evidence>
<dbReference type="InterPro" id="IPR036772">
    <property type="entry name" value="SRCR-like_dom_sf"/>
</dbReference>
<feature type="disulfide bond" evidence="13">
    <location>
        <begin position="983"/>
        <end position="993"/>
    </location>
</feature>
<dbReference type="InterPro" id="IPR009030">
    <property type="entry name" value="Growth_fac_rcpt_cys_sf"/>
</dbReference>
<dbReference type="PROSITE" id="PS01186">
    <property type="entry name" value="EGF_2"/>
    <property type="match status" value="25"/>
</dbReference>
<dbReference type="Gene3D" id="2.60.40.10">
    <property type="entry name" value="Immunoglobulins"/>
    <property type="match status" value="1"/>
</dbReference>
<dbReference type="Gene3D" id="2.10.25.10">
    <property type="entry name" value="Laminin"/>
    <property type="match status" value="36"/>
</dbReference>
<feature type="domain" description="SRCR" evidence="16">
    <location>
        <begin position="1756"/>
        <end position="1843"/>
    </location>
</feature>
<dbReference type="STRING" id="400682.A0A1X7UF66"/>
<dbReference type="PROSITE" id="PS00420">
    <property type="entry name" value="SRCR_1"/>
    <property type="match status" value="6"/>
</dbReference>
<feature type="transmembrane region" description="Helical" evidence="14">
    <location>
        <begin position="367"/>
        <end position="391"/>
    </location>
</feature>
<feature type="domain" description="SRCR" evidence="16">
    <location>
        <begin position="1642"/>
        <end position="1742"/>
    </location>
</feature>
<evidence type="ECO:0000256" key="14">
    <source>
        <dbReference type="SAM" id="Phobius"/>
    </source>
</evidence>
<feature type="disulfide bond" evidence="13">
    <location>
        <begin position="2032"/>
        <end position="2042"/>
    </location>
</feature>
<dbReference type="InParanoid" id="A0A1X7UF66"/>
<reference evidence="17" key="1">
    <citation type="submission" date="2017-05" db="UniProtKB">
        <authorList>
            <consortium name="EnsemblMetazoa"/>
        </authorList>
    </citation>
    <scope>IDENTIFICATION</scope>
</reference>
<feature type="disulfide bond" evidence="13">
    <location>
        <begin position="757"/>
        <end position="767"/>
    </location>
</feature>
<dbReference type="FunFam" id="3.10.250.10:FF:000007">
    <property type="entry name" value="Soluble scavenger receptor cysteine-rich domain-containing protein SSC5D"/>
    <property type="match status" value="5"/>
</dbReference>
<feature type="disulfide bond" evidence="13">
    <location>
        <begin position="2460"/>
        <end position="2524"/>
    </location>
</feature>
<organism evidence="17">
    <name type="scientific">Amphimedon queenslandica</name>
    <name type="common">Sponge</name>
    <dbReference type="NCBI Taxonomy" id="400682"/>
    <lineage>
        <taxon>Eukaryota</taxon>
        <taxon>Metazoa</taxon>
        <taxon>Porifera</taxon>
        <taxon>Demospongiae</taxon>
        <taxon>Heteroscleromorpha</taxon>
        <taxon>Haplosclerida</taxon>
        <taxon>Niphatidae</taxon>
        <taxon>Amphimedon</taxon>
    </lineage>
</organism>
<dbReference type="Pfam" id="PF12661">
    <property type="entry name" value="hEGF"/>
    <property type="match status" value="1"/>
</dbReference>
<feature type="disulfide bond" evidence="13">
    <location>
        <begin position="1680"/>
        <end position="1741"/>
    </location>
</feature>
<evidence type="ECO:0000256" key="3">
    <source>
        <dbReference type="ARBA" id="ARBA00022583"/>
    </source>
</evidence>
<dbReference type="PANTHER" id="PTHR19331:SF465">
    <property type="entry name" value="EGG PEPTIDE SPERACT RECEPTOR"/>
    <property type="match status" value="1"/>
</dbReference>
<feature type="disulfide bond" evidence="13">
    <location>
        <begin position="2393"/>
        <end position="2403"/>
    </location>
</feature>
<feature type="domain" description="SRCR" evidence="16">
    <location>
        <begin position="2548"/>
        <end position="2643"/>
    </location>
</feature>
<feature type="disulfide bond" evidence="13">
    <location>
        <begin position="1378"/>
        <end position="1388"/>
    </location>
</feature>
<feature type="domain" description="EGF-like" evidence="15">
    <location>
        <begin position="4174"/>
        <end position="4214"/>
    </location>
</feature>
<dbReference type="GO" id="GO:0006897">
    <property type="term" value="P:endocytosis"/>
    <property type="evidence" value="ECO:0007669"/>
    <property type="project" value="UniProtKB-KW"/>
</dbReference>
<dbReference type="InterPro" id="IPR018097">
    <property type="entry name" value="EGF_Ca-bd_CS"/>
</dbReference>
<dbReference type="PROSITE" id="PS50287">
    <property type="entry name" value="SRCR_2"/>
    <property type="match status" value="22"/>
</dbReference>
<dbReference type="InterPro" id="IPR049883">
    <property type="entry name" value="NOTCH1_EGF-like"/>
</dbReference>
<dbReference type="PROSITE" id="PS00010">
    <property type="entry name" value="ASX_HYDROXYL"/>
    <property type="match status" value="23"/>
</dbReference>
<feature type="domain" description="SRCR" evidence="16">
    <location>
        <begin position="2433"/>
        <end position="2535"/>
    </location>
</feature>
<feature type="disulfide bond" evidence="13">
    <location>
        <begin position="1711"/>
        <end position="1721"/>
    </location>
</feature>
<dbReference type="Pfam" id="PF12662">
    <property type="entry name" value="cEGF"/>
    <property type="match status" value="14"/>
</dbReference>
<feature type="disulfide bond" evidence="13">
    <location>
        <begin position="1484"/>
        <end position="1494"/>
    </location>
</feature>
<dbReference type="PANTHER" id="PTHR19331">
    <property type="entry name" value="SCAVENGER RECEPTOR DOMAIN-CONTAINING"/>
    <property type="match status" value="1"/>
</dbReference>
<dbReference type="EnsemblMetazoa" id="Aqu2.1.26604_001">
    <property type="protein sequence ID" value="Aqu2.1.26604_001"/>
    <property type="gene ID" value="Aqu2.1.26604"/>
</dbReference>
<dbReference type="SUPFAM" id="SSF49265">
    <property type="entry name" value="Fibronectin type III"/>
    <property type="match status" value="1"/>
</dbReference>
<comment type="caution">
    <text evidence="13">Lacks conserved residue(s) required for the propagation of feature annotation.</text>
</comment>
<feature type="disulfide bond" evidence="13">
    <location>
        <begin position="2839"/>
        <end position="2849"/>
    </location>
</feature>
<evidence type="ECO:0000256" key="6">
    <source>
        <dbReference type="ARBA" id="ARBA00022737"/>
    </source>
</evidence>
<feature type="domain" description="EGF-like" evidence="15">
    <location>
        <begin position="2912"/>
        <end position="2950"/>
    </location>
</feature>
<dbReference type="Pfam" id="PF14670">
    <property type="entry name" value="FXa_inhibition"/>
    <property type="match status" value="4"/>
</dbReference>
<evidence type="ECO:0000256" key="7">
    <source>
        <dbReference type="ARBA" id="ARBA00022989"/>
    </source>
</evidence>
<feature type="disulfide bond" evidence="13">
    <location>
        <begin position="1050"/>
        <end position="1114"/>
    </location>
</feature>
<dbReference type="InterPro" id="IPR000742">
    <property type="entry name" value="EGF"/>
</dbReference>
<sequence>MISFNLTATYALNGTDITCITFNGTATESAYLYVQGPPDSVNNLTGYQLDSCCMFISWYPPFTLPGLTVQYIISVGTDQQYLNDSITNYTYCPMNLTNKQYLFNITTTNKAGNGSTSDISVGFQSNSRISIIYQDSYTYHINKYWYLYFLFPARQLCTGVSLVNITLCTVNNNSCYASTNITINHSAYNNISLVAIINLPLKEMLNTVILYYQNGVKFESNTIIVSTYDLQHTVVVNTTFNEVCLQFQFVNGSTTNNIYIHITNYDEPVQPVYYNIAPNDQLYFIQCTTNILAGNNLTLYACESLEDCTTNSAAVITGINIDKVPIVSTILTSYVTTTVSSTVRSTMMMEDCNITESQSEVPVTSAIVISVLSVFLILSLMINVTLTVCYCKRKGTNNRNSQEQEPNPQYENVHLPVPQSELSMKECAAYGVVEGTRIFFVLYFCINAIFAQFCTDGSIRLSSGSTYGAVEVCLNGGWGSICRDFWSNEDASVVCRQLGYSPYGAIGLLYTYYSSSTVSHKMIDVNCTGTESNIINCPYNGYSSYPCSLSRDANVFCYSIGAVNVSNCTSGDIRLVGGSKQDEGRVEVCVNKVWSSVCTSSGWNINAARVVCNQLGDNRINVEYGNVAGFGFAQGYGPVLFGYFSCNGNEANLLECTPNFYHANFYCQNRHYYDAAIRCERNCSNGAVRLRGTSDSTYGRVEVCSNGLWGTVCSDYWDYEDASVLCNQLGFSPYGAVSGNGYYYRYDLPVSILDLNCTGNESMILDCPFNGTINFFNCRSSHDAEVICRNATLESDLCSTGDIRLVDGLIESAGRLEVCVNQNWGTVCSQSWDMSDTQVACRQLGHQALGSTYSTGTFGQGDGVIAFGYLYCNGNEQSLFDCQRNVFSVKSGYCTSHQYDIGITCEPLCDDGAIQLTEGPKASVGRVEVCINGNWGTICSLYVDNTDASVICRSLGYSSYGAVSLQGYYIEYYKSHYLFNVTCNGTEESIWNCSHSTASCSGSYDATVYCQDILTPVANCTDGDVRLVGGSTEYEGRVEVCINRAWGTICRYGWSTGDSNVVCRLLGHMGLGSSSYSQFEPGSGPIFMSYVGCSGSESNMLQCYYRQPFQYSFCGHSYDAGISCEAPCQNGTVRLVSESNSYYRRYGRVEICLNNLWGTICDNYYWNEKAATVVCRMLGYSPYVNNVQISNCSTGDIRLTGGSNDYEGRVELCVNRVWGSVCDYGWDQYEANVVCKQLGYRDPCTDSQVRLYNGDSQRNGNVQICINNTWWAVCGQGNSTVDNNLASVVCNELRYSKYDTINGPVNCTDGSIRLYGGSSPMEGILHVCANGAWGTVCSRFWDSRDTTVACRQLGYDPKSYQVVVSTNEYPVIFSHFSCFGSEANLTQCSSGLTSTLVCSNRQVIKIACQEQCVDGDIRVSSSYYGHVEMCTGGQWGSLCTDYWDDKDASVVCRQLGYLPYGALAGDSTWYYNSQLINVFRGINCVGNESSLVNCPMNNSASCGSSSYYHASVICPVHGSTYSNCTDGELRLFGGSTKYQGTVEICRNNAWGTISSWTWSYNAAQTICNGLGYTTPGLKCASFVRYAYYGEGVGPILMSYTYCSSITNSLLNCNIYNHYIIPYGSHSYDIGIQCQPSCTDGEIRLIGSSNPLIGRVEVCVNTTWGTICDNNWDNNDASVVCRQLGFSAQGAVAGQNSYTEGYKFFHITNLNCEGNEESVFNCSHSNVESVNCNQYDDAYVTCTAPSTGNNCTSIGDIRLVGGQLQYEGRVELCYGNSWRSICPSSWGTSDAKVACAVVANSFGKGVGQVHNARFYCSGSETNLLNCSYATYTCSYSYDAGVMCEDGDVRLKGDARYTDFGRVEICFNNTWGTICDDYWDYNDATVVCRQLGFSPFGSIPKKTFYLVHTLAHNLYSINCTGTEANLIDCPYSLQLVSGSNCYSSEDAGVICQNLNTQYSNCTDFDVRLVDGEIPNEGKIQICINGVWGLLCSSSVSQHDMRVVCSQIGYPTDTFTLYYGKFTENDVLMVTDLGCSSTDTLITQCSFSHFTRTSNCDGRTVAAVRCHNCTNGEVNIIPYSSYSNLIGKVEVCTNGVWKVICRDFFDDNDAVVVCRQLGYSSIAFSASYSNCTTGQTRLSGSLEGRVELCYKNVWYDIPLYPYEFSCSGAKSSLLDCTQSTSNCYYSYYYYYGDYAGATCREPCINGSVRIAGSGYETVGRVEVCINGDWGTVCRDSFDDNDATVVCRQLGYSVYGVVSDIPYWRFYDRSVPILLFDLNCTGTEDMIMNCPYIERGSYTCSQYYDAAVICQTNITQYIDLTCTDGDIRLVGGTNDLEGRVEMCYNNFWGQVCDDSWSNYDAQAVCRQLGFLTQGAVSFAGSFFGNGPSPHIVSKIGCSGTESSVLSCSNDFVDAALYCGDGAVAGVVCTDNCENGAVRLAGSNTGATNVGRVEICVDNIWTTLCDQSWGHEDAQVVCRQLGFSSLGALPTYNCLTEGQLSFGITDLNCTGNEYHLLNCSHSNAVLQNCPSYGDASVICQRNPQQANCTSGEVRLVGGSTEYDGRVEICINQVWGSICSYSWDNREASIVCKQLGNIRGEVKSVSSGAGPILMSHLYCNGDESSLLDCSHQSCYISSCNYNDAGVTCEKPCIDESIRLHSGTLGLPQQIEVCINNTWFTICNYHWTNTEASVVCSELGYSPYGAWASNSQYSQSFWPIGFYAVYCNGSEDSIFNCSYSVTSVAGYSCSQSQQASVKCQSITTEYVNCTNGDLRLVGGQTMNQGSVQICYNNAWTYLCSGWYWGTTEANVVCGELGFHSYGSVAFAYNQFNAPEDYSFVYGYFDCSGSETRLLDCYMRSNYLRYCYSNYIAGVTCRDIDECQQGISGCSQVCTNTIGSYLCSCNAGYKLSNDSHMCIDINECLQGLCDQNCTNTNGSYTCNCTAGFTLNSDGHLCDDINECLTDNGGCGDSTCVNTNGSYSCSCQPGYTLDADEHNCTDINECLIDNGGCSYTCTNTLGSYTCDCSTGYSFDPIELNCTDIDECSIANGGCENECTNTDGSFYCSCFFGFQLNNNVFCSDINECSQNISNCSQVCINTVGSFQCSCYTGYVLSSDGYNCDMGTDSGCLGADTCNQQCTNSPGSPDGFICLCYSGFVLSSDNHTCLDINECGNSNGSCDQTCLNTQGSYYCSCLDGYSLDTDGFNCSDVDECSINNGGCEQLCNNTIGNYTCSCNDGFNLVAGKFCSDINECNMNNGGCPHTCHNTAGSFYCSCTPEDNCTNIDVNECLVNNGGCEQFCHNTIGSYYCTCNNSYTLDANKHGCNDINECVTGDNVCNQNCINTDGSYLCFCMTGYHLMENQKICTDTNECLLNNGGCSQLCVNSLGSYQCNCGNGYQLNNNLIDCDDINECTNGTDLCEHNCYNTNGSYVCDCEPGYQLSNGLTCSDINECVANNGGCAQVCVNQVGSYYCQCNNGYTLDDDAHGCSDFNECVDNVDACEQLCHNSNSSYTCSCKSGYRLADNNRTCDDINECSEGLSNCNQLCLNTPGNYTCTCYTGFILSNDGHMCQDINECNTLNGGCSDLCNNTIGSFYCSCDTGYSLTTDKYNCTDVNECLISNGGCAYSCINTAGSYYCTCESGYSLNTDGHTCEDIDECTINNGNCEQLCINSNGSYWCSCLSGYTLDTNSMNCTDDNECDDSNGGCEQICTNNESSYQCSCSEGFRLYNNYYCSDIDECTEGTSNCSHLCFNTVGSYACQCLFGYQLNADNHACIDVNECVTNNGGCDQFCTNTMGSYECSCYPRYVLSSNGHSCLDTGDCLGRLICNQVCFNTIESFACACYTGYMLSSDDHTCIDINECDDSNGGCEQTCQNTEGSYNCSCFNGYSLNADKFNCSDVDECSFNNGDCEHVCTNAVGSHICSCHSGYVLSGGKFCSDVNECATNNGGCGHICTNTIGNYTCSCDLGYQLEADGHNCIDVNECSINNGGCEQLCNNTIGNYTCSCNDGFNLVAGKFCSDVNECSEGLSNCNQSCFNTLGSYTCTCYAGFILSNDGHMCQDINECNTLNGGCSDLCNNTIGSFYCSCDTGHSLTTDKYNCTDVNECLISNGGCAYSCINTAGSYYCTCESGYSLNTDGHTCEDIDECAINNGSCEQLCINSNGSYWCSCLSGYTLDTNNMNCTDINECEPFNGGCKHFCTNTNGSYTCSCNSGYRLEIDLHTCTDINECDDESNGCNHTCINTQGSYECHCMDGFNIRNNQCQDIDECNNTNGGCQQLCTNTFGSYYCSCNTGFNLRDNYFCADIDECSTGTNNCSRKCVNEIGSFHCECLSDEVLSDDRVSCKVAGGTSNANTSNQLENSLYYTVPLLIISLLVIFVLIIILVIVVLNKRKKKLEYNLYSDAPSFNNRMYGAEVYTKSKEDNEKIYEEMK</sequence>
<evidence type="ECO:0000256" key="8">
    <source>
        <dbReference type="ARBA" id="ARBA00023136"/>
    </source>
</evidence>
<dbReference type="InterPro" id="IPR013783">
    <property type="entry name" value="Ig-like_fold"/>
</dbReference>
<comment type="subcellular location">
    <subcellularLocation>
        <location evidence="1">Membrane</location>
        <topology evidence="1">Single-pass type I membrane protein</topology>
    </subcellularLocation>
</comment>
<evidence type="ECO:0000256" key="9">
    <source>
        <dbReference type="ARBA" id="ARBA00023157"/>
    </source>
</evidence>
<feature type="domain" description="EGF-like" evidence="15">
    <location>
        <begin position="4092"/>
        <end position="4132"/>
    </location>
</feature>
<dbReference type="CDD" id="cd00054">
    <property type="entry name" value="EGF_CA"/>
    <property type="match status" value="6"/>
</dbReference>
<dbReference type="FunFam" id="2.10.25.10:FF:000240">
    <property type="entry name" value="Vitamin K-dependent protein S"/>
    <property type="match status" value="11"/>
</dbReference>
<evidence type="ECO:0000259" key="16">
    <source>
        <dbReference type="PROSITE" id="PS50287"/>
    </source>
</evidence>
<keyword evidence="9 13" id="KW-1015">Disulfide bond</keyword>
<feature type="domain" description="SRCR" evidence="16">
    <location>
        <begin position="1133"/>
        <end position="1179"/>
    </location>
</feature>
<feature type="disulfide bond" evidence="13">
    <location>
        <begin position="1989"/>
        <end position="2053"/>
    </location>
</feature>
<feature type="disulfide bond" evidence="13">
    <location>
        <begin position="2002"/>
        <end position="2063"/>
    </location>
</feature>
<dbReference type="OrthoDB" id="10045365at2759"/>
<evidence type="ECO:0000256" key="11">
    <source>
        <dbReference type="ARBA" id="ARBA00023180"/>
    </source>
</evidence>
<feature type="domain" description="SRCR" evidence="16">
    <location>
        <begin position="1529"/>
        <end position="1634"/>
    </location>
</feature>
<feature type="domain" description="SRCR" evidence="16">
    <location>
        <begin position="803"/>
        <end position="906"/>
    </location>
</feature>
<dbReference type="FunFam" id="2.10.25.10:FF:000005">
    <property type="entry name" value="Fibrillin 2"/>
    <property type="match status" value="3"/>
</dbReference>
<evidence type="ECO:0000256" key="12">
    <source>
        <dbReference type="PROSITE-ProRule" id="PRU00076"/>
    </source>
</evidence>
<dbReference type="eggNOG" id="KOG1217">
    <property type="taxonomic scope" value="Eukaryota"/>
</dbReference>
<feature type="domain" description="EGF-like" evidence="15">
    <location>
        <begin position="3929"/>
        <end position="3969"/>
    </location>
</feature>
<dbReference type="InterPro" id="IPR001881">
    <property type="entry name" value="EGF-like_Ca-bd_dom"/>
</dbReference>
<dbReference type="FunFam" id="2.10.25.10:FF:000009">
    <property type="entry name" value="Low-density lipoprotein receptor isoform 1"/>
    <property type="match status" value="6"/>
</dbReference>
<feature type="domain" description="SRCR" evidence="16">
    <location>
        <begin position="459"/>
        <end position="558"/>
    </location>
</feature>
<feature type="disulfide bond" evidence="13">
    <location>
        <begin position="2504"/>
        <end position="2514"/>
    </location>
</feature>
<feature type="domain" description="SRCR" evidence="16">
    <location>
        <begin position="2071"/>
        <end position="2197"/>
    </location>
</feature>
<feature type="disulfide bond" evidence="13">
    <location>
        <begin position="1093"/>
        <end position="1103"/>
    </location>
</feature>
<feature type="domain" description="EGF-like" evidence="15">
    <location>
        <begin position="3604"/>
        <end position="3644"/>
    </location>
</feature>
<feature type="disulfide bond" evidence="13">
    <location>
        <begin position="872"/>
        <end position="882"/>
    </location>
</feature>
<feature type="domain" description="EGF-like" evidence="15">
    <location>
        <begin position="3726"/>
        <end position="3761"/>
    </location>
</feature>
<feature type="disulfide bond" evidence="13">
    <location>
        <begin position="2720"/>
        <end position="2730"/>
    </location>
</feature>
<evidence type="ECO:0000256" key="13">
    <source>
        <dbReference type="PROSITE-ProRule" id="PRU00196"/>
    </source>
</evidence>
<feature type="disulfide bond" evidence="13">
    <location>
        <begin position="2163"/>
        <end position="2173"/>
    </location>
</feature>
<dbReference type="SUPFAM" id="SSF56487">
    <property type="entry name" value="SRCR-like"/>
    <property type="match status" value="23"/>
</dbReference>
<feature type="domain" description="SRCR" evidence="16">
    <location>
        <begin position="2767"/>
        <end position="2870"/>
    </location>
</feature>
<dbReference type="InterPro" id="IPR001190">
    <property type="entry name" value="SRCR"/>
</dbReference>
<evidence type="ECO:0008006" key="18">
    <source>
        <dbReference type="Google" id="ProtNLM"/>
    </source>
</evidence>
<feature type="domain" description="SRCR" evidence="16">
    <location>
        <begin position="573"/>
        <end position="680"/>
    </location>
</feature>
<feature type="domain" description="SRCR" evidence="16">
    <location>
        <begin position="688"/>
        <end position="789"/>
    </location>
</feature>
<keyword evidence="7 14" id="KW-1133">Transmembrane helix</keyword>
<name>A0A1X7UF66_AMPQE</name>
<dbReference type="InterPro" id="IPR013032">
    <property type="entry name" value="EGF-like_CS"/>
</dbReference>
<feature type="domain" description="SRCR" evidence="16">
    <location>
        <begin position="1025"/>
        <end position="1125"/>
    </location>
</feature>
<feature type="domain" description="EGF-like" evidence="15">
    <location>
        <begin position="4215"/>
        <end position="4253"/>
    </location>
</feature>
<evidence type="ECO:0000256" key="1">
    <source>
        <dbReference type="ARBA" id="ARBA00004479"/>
    </source>
</evidence>
<evidence type="ECO:0000259" key="15">
    <source>
        <dbReference type="PROSITE" id="PS50026"/>
    </source>
</evidence>
<dbReference type="FunFam" id="2.10.25.10:FF:000010">
    <property type="entry name" value="Pro-epidermal growth factor"/>
    <property type="match status" value="2"/>
</dbReference>
<feature type="disulfide bond" evidence="13">
    <location>
        <begin position="2276"/>
        <end position="2286"/>
    </location>
</feature>
<dbReference type="InterPro" id="IPR000152">
    <property type="entry name" value="EGF-type_Asp/Asn_hydroxyl_site"/>
</dbReference>
<feature type="domain" description="SRCR" evidence="16">
    <location>
        <begin position="1312"/>
        <end position="1409"/>
    </location>
</feature>
<dbReference type="FunFam" id="3.10.250.10:FF:000001">
    <property type="entry name" value="Lysyl oxidase 4 isoform X1"/>
    <property type="match status" value="3"/>
</dbReference>
<feature type="disulfide bond" evidence="13">
    <location>
        <begin position="646"/>
        <end position="656"/>
    </location>
</feature>
<dbReference type="InterPro" id="IPR026823">
    <property type="entry name" value="cEGF"/>
</dbReference>
<keyword evidence="4 14" id="KW-0812">Transmembrane</keyword>
<keyword evidence="11" id="KW-0325">Glycoprotein</keyword>
<keyword evidence="8 14" id="KW-0472">Membrane</keyword>
<dbReference type="SMART" id="SM00202">
    <property type="entry name" value="SR"/>
    <property type="match status" value="22"/>
</dbReference>
<feature type="domain" description="SRCR" evidence="16">
    <location>
        <begin position="1197"/>
        <end position="1291"/>
    </location>
</feature>
<keyword evidence="5" id="KW-0732">Signal</keyword>
<feature type="disulfide bond" evidence="13">
    <location>
        <begin position="2473"/>
        <end position="2534"/>
    </location>
</feature>
<keyword evidence="2 12" id="KW-0245">EGF-like domain</keyword>
<feature type="transmembrane region" description="Helical" evidence="14">
    <location>
        <begin position="4352"/>
        <end position="4378"/>
    </location>
</feature>
<accession>A0A1X7UF66</accession>
<dbReference type="PRINTS" id="PR00258">
    <property type="entry name" value="SPERACTRCPTR"/>
</dbReference>
<feature type="disulfide bond" evidence="13">
    <location>
        <begin position="1815"/>
        <end position="1825"/>
    </location>
</feature>
<feature type="domain" description="SRCR" evidence="16">
    <location>
        <begin position="1964"/>
        <end position="2064"/>
    </location>
</feature>
<dbReference type="GO" id="GO:0005509">
    <property type="term" value="F:calcium ion binding"/>
    <property type="evidence" value="ECO:0007669"/>
    <property type="project" value="InterPro"/>
</dbReference>
<keyword evidence="3" id="KW-0254">Endocytosis</keyword>
<evidence type="ECO:0000256" key="2">
    <source>
        <dbReference type="ARBA" id="ARBA00022536"/>
    </source>
</evidence>
<evidence type="ECO:0000313" key="17">
    <source>
        <dbReference type="EnsemblMetazoa" id="Aqu2.1.26604_001"/>
    </source>
</evidence>
<dbReference type="SMART" id="SM00179">
    <property type="entry name" value="EGF_CA"/>
    <property type="match status" value="36"/>
</dbReference>
<dbReference type="SMART" id="SM00181">
    <property type="entry name" value="EGF"/>
    <property type="match status" value="36"/>
</dbReference>
<feature type="disulfide bond" evidence="13">
    <location>
        <begin position="1667"/>
        <end position="1731"/>
    </location>
</feature>
<feature type="disulfide bond" evidence="13">
    <location>
        <begin position="2613"/>
        <end position="2623"/>
    </location>
</feature>
<dbReference type="FunFam" id="3.10.250.10:FF:000016">
    <property type="entry name" value="Scavenger receptor cysteine-rich protein type 12"/>
    <property type="match status" value="8"/>
</dbReference>
<feature type="disulfide bond" evidence="13">
    <location>
        <begin position="1602"/>
        <end position="1612"/>
    </location>
</feature>
<proteinExistence type="predicted"/>
<feature type="domain" description="EGF-like" evidence="15">
    <location>
        <begin position="4133"/>
        <end position="4169"/>
    </location>
</feature>
<feature type="disulfide bond" evidence="13">
    <location>
        <begin position="1063"/>
        <end position="1124"/>
    </location>
</feature>
<feature type="domain" description="EGF-like" evidence="15">
    <location>
        <begin position="2993"/>
        <end position="3033"/>
    </location>
</feature>
<feature type="domain" description="SRCR" evidence="16">
    <location>
        <begin position="914"/>
        <end position="1011"/>
    </location>
</feature>
<dbReference type="Pfam" id="PF07645">
    <property type="entry name" value="EGF_CA"/>
    <property type="match status" value="9"/>
</dbReference>
<feature type="disulfide bond" evidence="13">
    <location>
        <begin position="527"/>
        <end position="537"/>
    </location>
</feature>
<feature type="domain" description="EGF-like" evidence="15">
    <location>
        <begin position="3889"/>
        <end position="3928"/>
    </location>
</feature>
<feature type="disulfide bond" evidence="13">
    <location>
        <begin position="1917"/>
        <end position="1927"/>
    </location>
</feature>
<dbReference type="Gene3D" id="3.10.250.10">
    <property type="entry name" value="SRCR-like domain"/>
    <property type="match status" value="23"/>
</dbReference>
<evidence type="ECO:0000256" key="5">
    <source>
        <dbReference type="ARBA" id="ARBA00022729"/>
    </source>
</evidence>
<feature type="domain" description="SRCR" evidence="16">
    <location>
        <begin position="1410"/>
        <end position="1515"/>
    </location>
</feature>
<feature type="domain" description="SRCR" evidence="16">
    <location>
        <begin position="2323"/>
        <end position="2425"/>
    </location>
</feature>
<feature type="domain" description="EGF-like" evidence="15">
    <location>
        <begin position="3160"/>
        <end position="3200"/>
    </location>
</feature>
<keyword evidence="10" id="KW-0675">Receptor</keyword>